<keyword evidence="2" id="KW-1185">Reference proteome</keyword>
<dbReference type="Proteomes" id="UP000015105">
    <property type="component" value="Chromosome 5D"/>
</dbReference>
<accession>A0A453KY84</accession>
<reference evidence="2" key="2">
    <citation type="journal article" date="2017" name="Nat. Plants">
        <title>The Aegilops tauschii genome reveals multiple impacts of transposons.</title>
        <authorList>
            <person name="Zhao G."/>
            <person name="Zou C."/>
            <person name="Li K."/>
            <person name="Wang K."/>
            <person name="Li T."/>
            <person name="Gao L."/>
            <person name="Zhang X."/>
            <person name="Wang H."/>
            <person name="Yang Z."/>
            <person name="Liu X."/>
            <person name="Jiang W."/>
            <person name="Mao L."/>
            <person name="Kong X."/>
            <person name="Jiao Y."/>
            <person name="Jia J."/>
        </authorList>
    </citation>
    <scope>NUCLEOTIDE SEQUENCE [LARGE SCALE GENOMIC DNA]</scope>
    <source>
        <strain evidence="2">cv. AL8/78</strain>
    </source>
</reference>
<name>A0A453KY84_AEGTS</name>
<evidence type="ECO:0000313" key="2">
    <source>
        <dbReference type="Proteomes" id="UP000015105"/>
    </source>
</evidence>
<reference evidence="1" key="5">
    <citation type="journal article" date="2021" name="G3 (Bethesda)">
        <title>Aegilops tauschii genome assembly Aet v5.0 features greater sequence contiguity and improved annotation.</title>
        <authorList>
            <person name="Wang L."/>
            <person name="Zhu T."/>
            <person name="Rodriguez J.C."/>
            <person name="Deal K.R."/>
            <person name="Dubcovsky J."/>
            <person name="McGuire P.E."/>
            <person name="Lux T."/>
            <person name="Spannagl M."/>
            <person name="Mayer K.F.X."/>
            <person name="Baldrich P."/>
            <person name="Meyers B.C."/>
            <person name="Huo N."/>
            <person name="Gu Y.Q."/>
            <person name="Zhou H."/>
            <person name="Devos K.M."/>
            <person name="Bennetzen J.L."/>
            <person name="Unver T."/>
            <person name="Budak H."/>
            <person name="Gulick P.J."/>
            <person name="Galiba G."/>
            <person name="Kalapos B."/>
            <person name="Nelson D.R."/>
            <person name="Li P."/>
            <person name="You F.M."/>
            <person name="Luo M.C."/>
            <person name="Dvorak J."/>
        </authorList>
    </citation>
    <scope>NUCLEOTIDE SEQUENCE [LARGE SCALE GENOMIC DNA]</scope>
    <source>
        <strain evidence="1">cv. AL8/78</strain>
    </source>
</reference>
<dbReference type="EnsemblPlants" id="AET5Gv20556700.20">
    <property type="protein sequence ID" value="AET5Gv20556700.20"/>
    <property type="gene ID" value="AET5Gv20556700"/>
</dbReference>
<organism evidence="1 2">
    <name type="scientific">Aegilops tauschii subsp. strangulata</name>
    <name type="common">Goatgrass</name>
    <dbReference type="NCBI Taxonomy" id="200361"/>
    <lineage>
        <taxon>Eukaryota</taxon>
        <taxon>Viridiplantae</taxon>
        <taxon>Streptophyta</taxon>
        <taxon>Embryophyta</taxon>
        <taxon>Tracheophyta</taxon>
        <taxon>Spermatophyta</taxon>
        <taxon>Magnoliopsida</taxon>
        <taxon>Liliopsida</taxon>
        <taxon>Poales</taxon>
        <taxon>Poaceae</taxon>
        <taxon>BOP clade</taxon>
        <taxon>Pooideae</taxon>
        <taxon>Triticodae</taxon>
        <taxon>Triticeae</taxon>
        <taxon>Triticinae</taxon>
        <taxon>Aegilops</taxon>
    </lineage>
</organism>
<sequence length="192" mass="21579">MCLQTATLRSLNYKPRTTAKALRSWHGPNHSDLRLRGTIIAELIFRLDIAGDARTLSQAGISLRGLLKMQSLGIAATERSTRRQKSRFLTLKDGASNSRLFRVHASSRRRKNHILDLQRDGALVTDDSEKMDMIWSHFNSLLGCTSDRPHTLNLEALNVPAIDLSALLMHLSLKMRLKVQFFSCTHGPDGFT</sequence>
<dbReference type="Gramene" id="AET5Gv20556700.20">
    <property type="protein sequence ID" value="AET5Gv20556700.20"/>
    <property type="gene ID" value="AET5Gv20556700"/>
</dbReference>
<evidence type="ECO:0000313" key="1">
    <source>
        <dbReference type="EnsemblPlants" id="AET5Gv20556700.20"/>
    </source>
</evidence>
<reference evidence="1" key="3">
    <citation type="journal article" date="2017" name="Nature">
        <title>Genome sequence of the progenitor of the wheat D genome Aegilops tauschii.</title>
        <authorList>
            <person name="Luo M.C."/>
            <person name="Gu Y.Q."/>
            <person name="Puiu D."/>
            <person name="Wang H."/>
            <person name="Twardziok S.O."/>
            <person name="Deal K.R."/>
            <person name="Huo N."/>
            <person name="Zhu T."/>
            <person name="Wang L."/>
            <person name="Wang Y."/>
            <person name="McGuire P.E."/>
            <person name="Liu S."/>
            <person name="Long H."/>
            <person name="Ramasamy R.K."/>
            <person name="Rodriguez J.C."/>
            <person name="Van S.L."/>
            <person name="Yuan L."/>
            <person name="Wang Z."/>
            <person name="Xia Z."/>
            <person name="Xiao L."/>
            <person name="Anderson O.D."/>
            <person name="Ouyang S."/>
            <person name="Liang Y."/>
            <person name="Zimin A.V."/>
            <person name="Pertea G."/>
            <person name="Qi P."/>
            <person name="Bennetzen J.L."/>
            <person name="Dai X."/>
            <person name="Dawson M.W."/>
            <person name="Muller H.G."/>
            <person name="Kugler K."/>
            <person name="Rivarola-Duarte L."/>
            <person name="Spannagl M."/>
            <person name="Mayer K.F.X."/>
            <person name="Lu F.H."/>
            <person name="Bevan M.W."/>
            <person name="Leroy P."/>
            <person name="Li P."/>
            <person name="You F.M."/>
            <person name="Sun Q."/>
            <person name="Liu Z."/>
            <person name="Lyons E."/>
            <person name="Wicker T."/>
            <person name="Salzberg S.L."/>
            <person name="Devos K.M."/>
            <person name="Dvorak J."/>
        </authorList>
    </citation>
    <scope>NUCLEOTIDE SEQUENCE [LARGE SCALE GENOMIC DNA]</scope>
    <source>
        <strain evidence="1">cv. AL8/78</strain>
    </source>
</reference>
<reference evidence="2" key="1">
    <citation type="journal article" date="2014" name="Science">
        <title>Ancient hybridizations among the ancestral genomes of bread wheat.</title>
        <authorList>
            <consortium name="International Wheat Genome Sequencing Consortium,"/>
            <person name="Marcussen T."/>
            <person name="Sandve S.R."/>
            <person name="Heier L."/>
            <person name="Spannagl M."/>
            <person name="Pfeifer M."/>
            <person name="Jakobsen K.S."/>
            <person name="Wulff B.B."/>
            <person name="Steuernagel B."/>
            <person name="Mayer K.F."/>
            <person name="Olsen O.A."/>
        </authorList>
    </citation>
    <scope>NUCLEOTIDE SEQUENCE [LARGE SCALE GENOMIC DNA]</scope>
    <source>
        <strain evidence="2">cv. AL8/78</strain>
    </source>
</reference>
<dbReference type="AlphaFoldDB" id="A0A453KY84"/>
<reference evidence="1" key="4">
    <citation type="submission" date="2019-03" db="UniProtKB">
        <authorList>
            <consortium name="EnsemblPlants"/>
        </authorList>
    </citation>
    <scope>IDENTIFICATION</scope>
</reference>
<proteinExistence type="predicted"/>
<protein>
    <submittedName>
        <fullName evidence="1">Uncharacterized protein</fullName>
    </submittedName>
</protein>